<dbReference type="STRING" id="444597.BST26_08750"/>
<dbReference type="Proteomes" id="UP000192801">
    <property type="component" value="Unassembled WGS sequence"/>
</dbReference>
<keyword evidence="3" id="KW-1185">Reference proteome</keyword>
<protein>
    <recommendedName>
        <fullName evidence="1">DUF222 domain-containing protein</fullName>
    </recommendedName>
</protein>
<reference evidence="2 3" key="1">
    <citation type="submission" date="2016-12" db="EMBL/GenBank/DDBJ databases">
        <title>The new phylogeny of genus Mycobacterium.</title>
        <authorList>
            <person name="Tortoli E."/>
            <person name="Trovato A."/>
            <person name="Cirillo D.M."/>
        </authorList>
    </citation>
    <scope>NUCLEOTIDE SEQUENCE [LARGE SCALE GENOMIC DNA]</scope>
    <source>
        <strain evidence="2 3">DSM 45130</strain>
    </source>
</reference>
<proteinExistence type="predicted"/>
<dbReference type="OrthoDB" id="4775237at2"/>
<dbReference type="InterPro" id="IPR003870">
    <property type="entry name" value="DUF222"/>
</dbReference>
<name>A0A1X0DFJ8_9MYCO</name>
<evidence type="ECO:0000313" key="2">
    <source>
        <dbReference type="EMBL" id="ORA71174.1"/>
    </source>
</evidence>
<gene>
    <name evidence="2" type="ORF">BST26_08750</name>
</gene>
<dbReference type="AlphaFoldDB" id="A0A1X0DFJ8"/>
<dbReference type="EMBL" id="MVHS01000015">
    <property type="protein sequence ID" value="ORA71174.1"/>
    <property type="molecule type" value="Genomic_DNA"/>
</dbReference>
<dbReference type="RefSeq" id="WP_083030383.1">
    <property type="nucleotide sequence ID" value="NZ_AP022618.1"/>
</dbReference>
<dbReference type="Pfam" id="PF02720">
    <property type="entry name" value="DUF222"/>
    <property type="match status" value="1"/>
</dbReference>
<sequence>MFEQKLCMPVELRSLGDAALVDAIAASARAAAAAEAHHWAAVAELTRRRLGVEQHPGWGCDDWDAAAAEISCVLNVKHGRAMGVMERAIALAEALPKVGALFLAGEFSVLTAMSIISRTSQVLDPEARAPVDAAIAAAVTTWEPLSQAKLETAIDVIIDGVDPDAVRRSRQTVADRHITIGDPRSDGNDLSTVWGRLAKADAALLDDTLTAMAKAVCDDDPRTLA</sequence>
<accession>A0A1X0DFJ8</accession>
<comment type="caution">
    <text evidence="2">The sequence shown here is derived from an EMBL/GenBank/DDBJ whole genome shotgun (WGS) entry which is preliminary data.</text>
</comment>
<evidence type="ECO:0000313" key="3">
    <source>
        <dbReference type="Proteomes" id="UP000192801"/>
    </source>
</evidence>
<evidence type="ECO:0000259" key="1">
    <source>
        <dbReference type="Pfam" id="PF02720"/>
    </source>
</evidence>
<organism evidence="2 3">
    <name type="scientific">Mycolicibacterium insubricum</name>
    <dbReference type="NCBI Taxonomy" id="444597"/>
    <lineage>
        <taxon>Bacteria</taxon>
        <taxon>Bacillati</taxon>
        <taxon>Actinomycetota</taxon>
        <taxon>Actinomycetes</taxon>
        <taxon>Mycobacteriales</taxon>
        <taxon>Mycobacteriaceae</taxon>
        <taxon>Mycolicibacterium</taxon>
    </lineage>
</organism>
<feature type="domain" description="DUF222" evidence="1">
    <location>
        <begin position="28"/>
        <end position="224"/>
    </location>
</feature>